<evidence type="ECO:0000313" key="3">
    <source>
        <dbReference type="Proteomes" id="UP000501387"/>
    </source>
</evidence>
<proteinExistence type="predicted"/>
<gene>
    <name evidence="2" type="ORF">G7067_02180</name>
</gene>
<accession>A0A6G8FGL3</accession>
<keyword evidence="1" id="KW-1133">Transmembrane helix</keyword>
<protein>
    <submittedName>
        <fullName evidence="2">Uncharacterized protein</fullName>
    </submittedName>
</protein>
<sequence length="50" mass="5342">MPQSQSEPVALRQIRVAAILQLVQGVLMEGLPFLGLPILLLMGVESSLLA</sequence>
<dbReference type="AlphaFoldDB" id="A0A6G8FGL3"/>
<dbReference type="Proteomes" id="UP000501387">
    <property type="component" value="Chromosome"/>
</dbReference>
<keyword evidence="1" id="KW-0812">Transmembrane</keyword>
<dbReference type="EMBL" id="CP049934">
    <property type="protein sequence ID" value="QIM15487.1"/>
    <property type="molecule type" value="Genomic_DNA"/>
</dbReference>
<reference evidence="2 3" key="1">
    <citation type="submission" date="2020-03" db="EMBL/GenBank/DDBJ databases">
        <title>Leucobacter sp. nov., isolated from beetles.</title>
        <authorList>
            <person name="Hyun D.-W."/>
            <person name="Bae J.-W."/>
        </authorList>
    </citation>
    <scope>NUCLEOTIDE SEQUENCE [LARGE SCALE GENOMIC DNA]</scope>
    <source>
        <strain evidence="2 3">HDW9B</strain>
    </source>
</reference>
<dbReference type="RefSeq" id="WP_166321621.1">
    <property type="nucleotide sequence ID" value="NZ_CP049934.1"/>
</dbReference>
<keyword evidence="3" id="KW-1185">Reference proteome</keyword>
<feature type="transmembrane region" description="Helical" evidence="1">
    <location>
        <begin position="30"/>
        <end position="49"/>
    </location>
</feature>
<evidence type="ECO:0000256" key="1">
    <source>
        <dbReference type="SAM" id="Phobius"/>
    </source>
</evidence>
<keyword evidence="1" id="KW-0472">Membrane</keyword>
<dbReference type="KEGG" id="lins:G7067_02180"/>
<organism evidence="2 3">
    <name type="scientific">Leucobacter insecticola</name>
    <dbReference type="NCBI Taxonomy" id="2714934"/>
    <lineage>
        <taxon>Bacteria</taxon>
        <taxon>Bacillati</taxon>
        <taxon>Actinomycetota</taxon>
        <taxon>Actinomycetes</taxon>
        <taxon>Micrococcales</taxon>
        <taxon>Microbacteriaceae</taxon>
        <taxon>Leucobacter</taxon>
    </lineage>
</organism>
<evidence type="ECO:0000313" key="2">
    <source>
        <dbReference type="EMBL" id="QIM15487.1"/>
    </source>
</evidence>
<name>A0A6G8FGL3_9MICO</name>